<reference evidence="2 3" key="1">
    <citation type="submission" date="2019-08" db="EMBL/GenBank/DDBJ databases">
        <title>In-depth cultivation of the pig gut microbiome towards novel bacterial diversity and tailored functional studies.</title>
        <authorList>
            <person name="Wylensek D."/>
            <person name="Hitch T.C.A."/>
            <person name="Clavel T."/>
        </authorList>
    </citation>
    <scope>NUCLEOTIDE SEQUENCE [LARGE SCALE GENOMIC DNA]</scope>
    <source>
        <strain evidence="2 3">WCA-SAB-591-4A-A</strain>
    </source>
</reference>
<organism evidence="2 3">
    <name type="scientific">Peptostreptococcus porci</name>
    <dbReference type="NCBI Taxonomy" id="2652282"/>
    <lineage>
        <taxon>Bacteria</taxon>
        <taxon>Bacillati</taxon>
        <taxon>Bacillota</taxon>
        <taxon>Clostridia</taxon>
        <taxon>Peptostreptococcales</taxon>
        <taxon>Peptostreptococcaceae</taxon>
        <taxon>Peptostreptococcus</taxon>
    </lineage>
</organism>
<proteinExistence type="predicted"/>
<dbReference type="Proteomes" id="UP000440713">
    <property type="component" value="Unassembled WGS sequence"/>
</dbReference>
<feature type="transmembrane region" description="Helical" evidence="1">
    <location>
        <begin position="36"/>
        <end position="59"/>
    </location>
</feature>
<evidence type="ECO:0008006" key="4">
    <source>
        <dbReference type="Google" id="ProtNLM"/>
    </source>
</evidence>
<keyword evidence="1" id="KW-0472">Membrane</keyword>
<feature type="transmembrane region" description="Helical" evidence="1">
    <location>
        <begin position="12"/>
        <end position="30"/>
    </location>
</feature>
<dbReference type="RefSeq" id="WP_154537738.1">
    <property type="nucleotide sequence ID" value="NZ_JAXFFP010000005.1"/>
</dbReference>
<dbReference type="InterPro" id="IPR038728">
    <property type="entry name" value="YkvI-like"/>
</dbReference>
<gene>
    <name evidence="2" type="ORF">FYJ71_05055</name>
</gene>
<evidence type="ECO:0000313" key="2">
    <source>
        <dbReference type="EMBL" id="MST62345.1"/>
    </source>
</evidence>
<name>A0A6N7WZN4_9FIRM</name>
<keyword evidence="1" id="KW-0812">Transmembrane</keyword>
<feature type="transmembrane region" description="Helical" evidence="1">
    <location>
        <begin position="151"/>
        <end position="171"/>
    </location>
</feature>
<dbReference type="AlphaFoldDB" id="A0A6N7WZN4"/>
<keyword evidence="1" id="KW-1133">Transmembrane helix</keyword>
<sequence length="370" mass="39918">MKKDYSINKIMVFAGSYVATIIGSGFATGQEIMQFFSFYGLAGLMGAVVSLIIFAFLGAESLERGRLVKPKDSMKIYTLYTGKYVGKFLDYFVPFFLFGVFVVMISGAGATLSEYYGLNPYIGRVGMAIISLVSVFFGLDKLSGILGKIGPIIIVFTIFVGVVGLVNNFQYIPESIEFLKTAQLSKPAPNAIFSGVLYAAYNVIIIIGFLASLGGTTENRKDAILGGLLGAFSLMLAATVMFLAIFSRAEVLFAKSIPTLVIADGISPIVGKVFSIVLIMGIYSTAAPLLWQCSNRFSEDGSKKFKVSAVIITVLGLLGGLLPFDKLVGTIYPYTGYLGIVVILMVCFKVFSLKKSGKTGKDEMEKIESR</sequence>
<dbReference type="PANTHER" id="PTHR37814">
    <property type="entry name" value="CONSERVED MEMBRANE PROTEIN"/>
    <property type="match status" value="1"/>
</dbReference>
<comment type="caution">
    <text evidence="2">The sequence shown here is derived from an EMBL/GenBank/DDBJ whole genome shotgun (WGS) entry which is preliminary data.</text>
</comment>
<dbReference type="EMBL" id="VUNE01000002">
    <property type="protein sequence ID" value="MST62345.1"/>
    <property type="molecule type" value="Genomic_DNA"/>
</dbReference>
<feature type="transmembrane region" description="Helical" evidence="1">
    <location>
        <begin position="191"/>
        <end position="211"/>
    </location>
</feature>
<dbReference type="PANTHER" id="PTHR37814:SF1">
    <property type="entry name" value="MEMBRANE PROTEIN"/>
    <property type="match status" value="1"/>
</dbReference>
<feature type="transmembrane region" description="Helical" evidence="1">
    <location>
        <begin position="121"/>
        <end position="139"/>
    </location>
</feature>
<feature type="transmembrane region" description="Helical" evidence="1">
    <location>
        <begin position="330"/>
        <end position="351"/>
    </location>
</feature>
<protein>
    <recommendedName>
        <fullName evidence="4">Membrane protein YkvI</fullName>
    </recommendedName>
</protein>
<evidence type="ECO:0000313" key="3">
    <source>
        <dbReference type="Proteomes" id="UP000440713"/>
    </source>
</evidence>
<accession>A0A6N7WZN4</accession>
<feature type="transmembrane region" description="Helical" evidence="1">
    <location>
        <begin position="88"/>
        <end position="109"/>
    </location>
</feature>
<evidence type="ECO:0000256" key="1">
    <source>
        <dbReference type="SAM" id="Phobius"/>
    </source>
</evidence>
<feature type="transmembrane region" description="Helical" evidence="1">
    <location>
        <begin position="223"/>
        <end position="249"/>
    </location>
</feature>
<feature type="transmembrane region" description="Helical" evidence="1">
    <location>
        <begin position="305"/>
        <end position="324"/>
    </location>
</feature>
<keyword evidence="3" id="KW-1185">Reference proteome</keyword>
<feature type="transmembrane region" description="Helical" evidence="1">
    <location>
        <begin position="269"/>
        <end position="293"/>
    </location>
</feature>